<protein>
    <recommendedName>
        <fullName evidence="3">DUF4136 domain-containing protein</fullName>
    </recommendedName>
</protein>
<sequence>MKKGYLLIFLCITLGSCIPLRIAPTIEDYRVVEGKKFKKSLPQKTMFVFEDPKDEGHFYNYINTKFKLDDYRVDVDVPFQIENKEYYFAYYEVEIPTKTLNLLPIVIDGILESTETNDAVFSDAYSSRKGYWYIAIEVYDQEENDCLNDNSLIRKPMMEYLRELKQEYLSTHNYNEVVFKN</sequence>
<reference evidence="1 2" key="1">
    <citation type="submission" date="2020-04" db="EMBL/GenBank/DDBJ databases">
        <authorList>
            <person name="Yoon J."/>
        </authorList>
    </citation>
    <scope>NUCLEOTIDE SEQUENCE [LARGE SCALE GENOMIC DNA]</scope>
    <source>
        <strain evidence="1 2">DJ-13</strain>
    </source>
</reference>
<name>A0ABX1GMR9_9FLAO</name>
<evidence type="ECO:0000313" key="1">
    <source>
        <dbReference type="EMBL" id="NKI31220.1"/>
    </source>
</evidence>
<proteinExistence type="predicted"/>
<evidence type="ECO:0000313" key="2">
    <source>
        <dbReference type="Proteomes" id="UP000718451"/>
    </source>
</evidence>
<dbReference type="Proteomes" id="UP000718451">
    <property type="component" value="Unassembled WGS sequence"/>
</dbReference>
<evidence type="ECO:0008006" key="3">
    <source>
        <dbReference type="Google" id="ProtNLM"/>
    </source>
</evidence>
<dbReference type="RefSeq" id="WP_168551406.1">
    <property type="nucleotide sequence ID" value="NZ_JAAWWL010000001.1"/>
</dbReference>
<dbReference type="EMBL" id="JAAWWL010000001">
    <property type="protein sequence ID" value="NKI31220.1"/>
    <property type="molecule type" value="Genomic_DNA"/>
</dbReference>
<gene>
    <name evidence="1" type="ORF">HCU67_04635</name>
</gene>
<dbReference type="PROSITE" id="PS51257">
    <property type="entry name" value="PROKAR_LIPOPROTEIN"/>
    <property type="match status" value="1"/>
</dbReference>
<organism evidence="1 2">
    <name type="scientific">Croceivirga thetidis</name>
    <dbReference type="NCBI Taxonomy" id="2721623"/>
    <lineage>
        <taxon>Bacteria</taxon>
        <taxon>Pseudomonadati</taxon>
        <taxon>Bacteroidota</taxon>
        <taxon>Flavobacteriia</taxon>
        <taxon>Flavobacteriales</taxon>
        <taxon>Flavobacteriaceae</taxon>
        <taxon>Croceivirga</taxon>
    </lineage>
</organism>
<accession>A0ABX1GMR9</accession>
<keyword evidence="2" id="KW-1185">Reference proteome</keyword>
<comment type="caution">
    <text evidence="1">The sequence shown here is derived from an EMBL/GenBank/DDBJ whole genome shotgun (WGS) entry which is preliminary data.</text>
</comment>